<name>A0A1A6C4B7_9GAMM</name>
<dbReference type="Proteomes" id="UP000029273">
    <property type="component" value="Unassembled WGS sequence"/>
</dbReference>
<gene>
    <name evidence="1" type="ORF">Thpro_021740</name>
</gene>
<organism evidence="1 2">
    <name type="scientific">Acidihalobacter prosperus</name>
    <dbReference type="NCBI Taxonomy" id="160660"/>
    <lineage>
        <taxon>Bacteria</taxon>
        <taxon>Pseudomonadati</taxon>
        <taxon>Pseudomonadota</taxon>
        <taxon>Gammaproteobacteria</taxon>
        <taxon>Chromatiales</taxon>
        <taxon>Ectothiorhodospiraceae</taxon>
        <taxon>Acidihalobacter</taxon>
    </lineage>
</organism>
<evidence type="ECO:0008006" key="3">
    <source>
        <dbReference type="Google" id="ProtNLM"/>
    </source>
</evidence>
<evidence type="ECO:0000313" key="1">
    <source>
        <dbReference type="EMBL" id="OBS09412.1"/>
    </source>
</evidence>
<reference evidence="1 2" key="1">
    <citation type="journal article" date="2014" name="Genome Announc.">
        <title>Draft Genome Sequence of the Iron-Oxidizing, Acidophilic, and Halotolerant 'Thiobacillus prosperus' Type Strain DSM 5130.</title>
        <authorList>
            <person name="Ossandon F.J."/>
            <person name="Cardenas J.P."/>
            <person name="Corbett M."/>
            <person name="Quatrini R."/>
            <person name="Holmes D.S."/>
            <person name="Watkin E."/>
        </authorList>
    </citation>
    <scope>NUCLEOTIDE SEQUENCE [LARGE SCALE GENOMIC DNA]</scope>
    <source>
        <strain evidence="1 2">DSM 5130</strain>
    </source>
</reference>
<dbReference type="Gene3D" id="3.10.129.10">
    <property type="entry name" value="Hotdog Thioesterase"/>
    <property type="match status" value="1"/>
</dbReference>
<proteinExistence type="predicted"/>
<sequence>MPGVVILDEVIAAAAAAAPGMRIAGIREAKFRHPLPPGVRCLLAFTPARPGQLRFRGWHGDKTVVEGSLNLVPATA</sequence>
<dbReference type="EMBL" id="JQSG02000003">
    <property type="protein sequence ID" value="OBS09412.1"/>
    <property type="molecule type" value="Genomic_DNA"/>
</dbReference>
<protein>
    <recommendedName>
        <fullName evidence="3">Beta-hydroxyacyl-ACP dehydratase</fullName>
    </recommendedName>
</protein>
<dbReference type="InterPro" id="IPR029069">
    <property type="entry name" value="HotDog_dom_sf"/>
</dbReference>
<comment type="caution">
    <text evidence="1">The sequence shown here is derived from an EMBL/GenBank/DDBJ whole genome shotgun (WGS) entry which is preliminary data.</text>
</comment>
<evidence type="ECO:0000313" key="2">
    <source>
        <dbReference type="Proteomes" id="UP000029273"/>
    </source>
</evidence>
<keyword evidence="2" id="KW-1185">Reference proteome</keyword>
<dbReference type="SUPFAM" id="SSF54637">
    <property type="entry name" value="Thioesterase/thiol ester dehydrase-isomerase"/>
    <property type="match status" value="1"/>
</dbReference>
<dbReference type="AlphaFoldDB" id="A0A1A6C4B7"/>
<accession>A0A1A6C4B7</accession>